<gene>
    <name evidence="1" type="ORF">BS47DRAFT_1382776</name>
</gene>
<evidence type="ECO:0000313" key="2">
    <source>
        <dbReference type="Proteomes" id="UP000886523"/>
    </source>
</evidence>
<dbReference type="AlphaFoldDB" id="A0A9P6AW20"/>
<keyword evidence="2" id="KW-1185">Reference proteome</keyword>
<dbReference type="OrthoDB" id="10267139at2759"/>
<dbReference type="PANTHER" id="PTHR31240:SF0">
    <property type="entry name" value="MATERNAL EFFECT EMBRYO ARREST 18"/>
    <property type="match status" value="1"/>
</dbReference>
<proteinExistence type="predicted"/>
<dbReference type="Gene3D" id="3.40.50.10680">
    <property type="entry name" value="CofD-like domains"/>
    <property type="match status" value="1"/>
</dbReference>
<organism evidence="1 2">
    <name type="scientific">Hydnum rufescens UP504</name>
    <dbReference type="NCBI Taxonomy" id="1448309"/>
    <lineage>
        <taxon>Eukaryota</taxon>
        <taxon>Fungi</taxon>
        <taxon>Dikarya</taxon>
        <taxon>Basidiomycota</taxon>
        <taxon>Agaricomycotina</taxon>
        <taxon>Agaricomycetes</taxon>
        <taxon>Cantharellales</taxon>
        <taxon>Hydnaceae</taxon>
        <taxon>Hydnum</taxon>
    </lineage>
</organism>
<dbReference type="SUPFAM" id="SSF142338">
    <property type="entry name" value="CofD-like"/>
    <property type="match status" value="1"/>
</dbReference>
<evidence type="ECO:0000313" key="1">
    <source>
        <dbReference type="EMBL" id="KAF9512732.1"/>
    </source>
</evidence>
<dbReference type="EMBL" id="MU128982">
    <property type="protein sequence ID" value="KAF9512732.1"/>
    <property type="molecule type" value="Genomic_DNA"/>
</dbReference>
<comment type="caution">
    <text evidence="1">The sequence shown here is derived from an EMBL/GenBank/DDBJ whole genome shotgun (WGS) entry which is preliminary data.</text>
</comment>
<dbReference type="Pfam" id="PF01933">
    <property type="entry name" value="CofD"/>
    <property type="match status" value="1"/>
</dbReference>
<name>A0A9P6AW20_9AGAM</name>
<reference evidence="1" key="1">
    <citation type="journal article" date="2020" name="Nat. Commun.">
        <title>Large-scale genome sequencing of mycorrhizal fungi provides insights into the early evolution of symbiotic traits.</title>
        <authorList>
            <person name="Miyauchi S."/>
            <person name="Kiss E."/>
            <person name="Kuo A."/>
            <person name="Drula E."/>
            <person name="Kohler A."/>
            <person name="Sanchez-Garcia M."/>
            <person name="Morin E."/>
            <person name="Andreopoulos B."/>
            <person name="Barry K.W."/>
            <person name="Bonito G."/>
            <person name="Buee M."/>
            <person name="Carver A."/>
            <person name="Chen C."/>
            <person name="Cichocki N."/>
            <person name="Clum A."/>
            <person name="Culley D."/>
            <person name="Crous P.W."/>
            <person name="Fauchery L."/>
            <person name="Girlanda M."/>
            <person name="Hayes R.D."/>
            <person name="Keri Z."/>
            <person name="LaButti K."/>
            <person name="Lipzen A."/>
            <person name="Lombard V."/>
            <person name="Magnuson J."/>
            <person name="Maillard F."/>
            <person name="Murat C."/>
            <person name="Nolan M."/>
            <person name="Ohm R.A."/>
            <person name="Pangilinan J."/>
            <person name="Pereira M.F."/>
            <person name="Perotto S."/>
            <person name="Peter M."/>
            <person name="Pfister S."/>
            <person name="Riley R."/>
            <person name="Sitrit Y."/>
            <person name="Stielow J.B."/>
            <person name="Szollosi G."/>
            <person name="Zifcakova L."/>
            <person name="Stursova M."/>
            <person name="Spatafora J.W."/>
            <person name="Tedersoo L."/>
            <person name="Vaario L.M."/>
            <person name="Yamada A."/>
            <person name="Yan M."/>
            <person name="Wang P."/>
            <person name="Xu J."/>
            <person name="Bruns T."/>
            <person name="Baldrian P."/>
            <person name="Vilgalys R."/>
            <person name="Dunand C."/>
            <person name="Henrissat B."/>
            <person name="Grigoriev I.V."/>
            <person name="Hibbett D."/>
            <person name="Nagy L.G."/>
            <person name="Martin F.M."/>
        </authorList>
    </citation>
    <scope>NUCLEOTIDE SEQUENCE</scope>
    <source>
        <strain evidence="1">UP504</strain>
    </source>
</reference>
<dbReference type="PANTHER" id="PTHR31240">
    <property type="entry name" value="MATERNAL EFFECT EMBRYO ARREST 18"/>
    <property type="match status" value="1"/>
</dbReference>
<dbReference type="InterPro" id="IPR002882">
    <property type="entry name" value="CofD"/>
</dbReference>
<sequence>MNLRPTSLYMRSQSASSFVFDVPTGHSEQALLAPPHTRVQTPSIGSDAIPEPETSGPASYIVISGGTGCNTICSAFGQDVCYVLPVSDNGGSSSEIIRVLGGPSIGDIRSRLIRLIPSAPPMSPSERIKHLLSFRFATEASEREARDLWRDIVEGRSDLWSGIPADRKETIRGFLVYFDGEVLKRANKSFSFRNASIGNFFLTAMHLFFRSVPSAIFLFSSITGSAANILPVLVTNHTVTIAAELKDWKILVGQCEISHPSRSSGPTIVMSRAHEDRAHQWDDSAPTDAMHHEEATIQDNVAYTKQDDDDYDPLGSPINRVFYINQYGQEIYPTPNPLFLKNLGLKTFLVYSCGSLYTSIIPCLALRGVASSIARSKSLKAKVLLLNGKNDRETHDYTASDYIWAIANTLNRYNIAGPPTAHGNTSLRRDSDDVFPISAFITHLVYLKATTIHVDVEEITKLGVACIEAESTTDSLLFDSRAVENAMDRVLSSV</sequence>
<dbReference type="GO" id="GO:0043743">
    <property type="term" value="F:LPPG:FO 2-phospho-L-lactate transferase activity"/>
    <property type="evidence" value="ECO:0007669"/>
    <property type="project" value="InterPro"/>
</dbReference>
<accession>A0A9P6AW20</accession>
<dbReference type="Proteomes" id="UP000886523">
    <property type="component" value="Unassembled WGS sequence"/>
</dbReference>
<dbReference type="InterPro" id="IPR038136">
    <property type="entry name" value="CofD-like_dom_sf"/>
</dbReference>
<protein>
    <submittedName>
        <fullName evidence="1">Uncharacterized protein</fullName>
    </submittedName>
</protein>